<dbReference type="Proteomes" id="UP000683139">
    <property type="component" value="Unassembled WGS sequence"/>
</dbReference>
<organism evidence="1 2">
    <name type="scientific">Paenibacillus montaniterrae</name>
    <dbReference type="NCBI Taxonomy" id="429341"/>
    <lineage>
        <taxon>Bacteria</taxon>
        <taxon>Bacillati</taxon>
        <taxon>Bacillota</taxon>
        <taxon>Bacilli</taxon>
        <taxon>Bacillales</taxon>
        <taxon>Paenibacillaceae</taxon>
        <taxon>Paenibacillus</taxon>
    </lineage>
</organism>
<evidence type="ECO:0000313" key="2">
    <source>
        <dbReference type="Proteomes" id="UP000683139"/>
    </source>
</evidence>
<dbReference type="AlphaFoldDB" id="A0A919YNB6"/>
<protein>
    <submittedName>
        <fullName evidence="1">Uncharacterized protein</fullName>
    </submittedName>
</protein>
<dbReference type="RefSeq" id="WP_213513510.1">
    <property type="nucleotide sequence ID" value="NZ_BOSE01000001.1"/>
</dbReference>
<sequence>MNIHIHQQLLQVGQVEVIAVSSGSNFQVGDNDQVLLYSTLEVPPNGIQIGPFPRLPNHNSGGLTKVGGNNAPFTMGLDALQRKKASSASRKAGSRE</sequence>
<gene>
    <name evidence="1" type="ORF">J40TS1_09310</name>
</gene>
<comment type="caution">
    <text evidence="1">The sequence shown here is derived from an EMBL/GenBank/DDBJ whole genome shotgun (WGS) entry which is preliminary data.</text>
</comment>
<evidence type="ECO:0000313" key="1">
    <source>
        <dbReference type="EMBL" id="GIP15289.1"/>
    </source>
</evidence>
<keyword evidence="2" id="KW-1185">Reference proteome</keyword>
<accession>A0A919YNB6</accession>
<proteinExistence type="predicted"/>
<dbReference type="EMBL" id="BOSE01000001">
    <property type="protein sequence ID" value="GIP15289.1"/>
    <property type="molecule type" value="Genomic_DNA"/>
</dbReference>
<reference evidence="1" key="1">
    <citation type="submission" date="2021-03" db="EMBL/GenBank/DDBJ databases">
        <title>Antimicrobial resistance genes in bacteria isolated from Japanese honey, and their potential for conferring macrolide and lincosamide resistance in the American foulbrood pathogen Paenibacillus larvae.</title>
        <authorList>
            <person name="Okamoto M."/>
            <person name="Kumagai M."/>
            <person name="Kanamori H."/>
            <person name="Takamatsu D."/>
        </authorList>
    </citation>
    <scope>NUCLEOTIDE SEQUENCE</scope>
    <source>
        <strain evidence="1">J40TS1</strain>
    </source>
</reference>
<name>A0A919YNB6_9BACL</name>